<name>A0AAD8IW98_9APIA</name>
<reference evidence="1" key="2">
    <citation type="submission" date="2023-05" db="EMBL/GenBank/DDBJ databases">
        <authorList>
            <person name="Schelkunov M.I."/>
        </authorList>
    </citation>
    <scope>NUCLEOTIDE SEQUENCE</scope>
    <source>
        <strain evidence="1">Hsosn_3</strain>
        <tissue evidence="1">Leaf</tissue>
    </source>
</reference>
<evidence type="ECO:0000313" key="2">
    <source>
        <dbReference type="Proteomes" id="UP001237642"/>
    </source>
</evidence>
<proteinExistence type="predicted"/>
<organism evidence="1 2">
    <name type="scientific">Heracleum sosnowskyi</name>
    <dbReference type="NCBI Taxonomy" id="360622"/>
    <lineage>
        <taxon>Eukaryota</taxon>
        <taxon>Viridiplantae</taxon>
        <taxon>Streptophyta</taxon>
        <taxon>Embryophyta</taxon>
        <taxon>Tracheophyta</taxon>
        <taxon>Spermatophyta</taxon>
        <taxon>Magnoliopsida</taxon>
        <taxon>eudicotyledons</taxon>
        <taxon>Gunneridae</taxon>
        <taxon>Pentapetalae</taxon>
        <taxon>asterids</taxon>
        <taxon>campanulids</taxon>
        <taxon>Apiales</taxon>
        <taxon>Apiaceae</taxon>
        <taxon>Apioideae</taxon>
        <taxon>apioid superclade</taxon>
        <taxon>Tordylieae</taxon>
        <taxon>Tordyliinae</taxon>
        <taxon>Heracleum</taxon>
    </lineage>
</organism>
<accession>A0AAD8IW98</accession>
<dbReference type="AlphaFoldDB" id="A0AAD8IW98"/>
<comment type="caution">
    <text evidence="1">The sequence shown here is derived from an EMBL/GenBank/DDBJ whole genome shotgun (WGS) entry which is preliminary data.</text>
</comment>
<reference evidence="1" key="1">
    <citation type="submission" date="2023-02" db="EMBL/GenBank/DDBJ databases">
        <title>Genome of toxic invasive species Heracleum sosnowskyi carries increased number of genes despite the absence of recent whole-genome duplications.</title>
        <authorList>
            <person name="Schelkunov M."/>
            <person name="Shtratnikova V."/>
            <person name="Makarenko M."/>
            <person name="Klepikova A."/>
            <person name="Omelchenko D."/>
            <person name="Novikova G."/>
            <person name="Obukhova E."/>
            <person name="Bogdanov V."/>
            <person name="Penin A."/>
            <person name="Logacheva M."/>
        </authorList>
    </citation>
    <scope>NUCLEOTIDE SEQUENCE</scope>
    <source>
        <strain evidence="1">Hsosn_3</strain>
        <tissue evidence="1">Leaf</tissue>
    </source>
</reference>
<gene>
    <name evidence="1" type="ORF">POM88_011455</name>
</gene>
<protein>
    <submittedName>
        <fullName evidence="1">Uncharacterized protein</fullName>
    </submittedName>
</protein>
<evidence type="ECO:0000313" key="1">
    <source>
        <dbReference type="EMBL" id="KAK1392399.1"/>
    </source>
</evidence>
<dbReference type="Proteomes" id="UP001237642">
    <property type="component" value="Unassembled WGS sequence"/>
</dbReference>
<keyword evidence="2" id="KW-1185">Reference proteome</keyword>
<sequence>MDRIIRKTWECRKSEAVDKKRSSAKKEEYADCRDRGIADGGDENHLEVNIDSLDASAGLVGNFKMPAWGRVGIRSNTHHRNQNAGNTRTARSTGLARLLESYQDTVEQTKLYKAKYCVSYNLFSSHFAIKNGSMLLRTLLLNLTKSTFYCVTKRTVVVLHTGRSYQLRRILTEVNGIKSEKGN</sequence>
<dbReference type="EMBL" id="JAUIZM010000003">
    <property type="protein sequence ID" value="KAK1392399.1"/>
    <property type="molecule type" value="Genomic_DNA"/>
</dbReference>